<reference evidence="7 8" key="1">
    <citation type="submission" date="2020-08" db="EMBL/GenBank/DDBJ databases">
        <title>Sequencing the genomes of 1000 actinobacteria strains.</title>
        <authorList>
            <person name="Klenk H.-P."/>
        </authorList>
    </citation>
    <scope>NUCLEOTIDE SEQUENCE [LARGE SCALE GENOMIC DNA]</scope>
    <source>
        <strain evidence="7 8">DSM 44593</strain>
    </source>
</reference>
<dbReference type="EC" id="2.1.1.72" evidence="2"/>
<dbReference type="PRINTS" id="PR00505">
    <property type="entry name" value="D12N6MTFRASE"/>
</dbReference>
<evidence type="ECO:0000256" key="4">
    <source>
        <dbReference type="ARBA" id="ARBA00022679"/>
    </source>
</evidence>
<dbReference type="Proteomes" id="UP000578077">
    <property type="component" value="Unassembled WGS sequence"/>
</dbReference>
<dbReference type="GO" id="GO:0009007">
    <property type="term" value="F:site-specific DNA-methyltransferase (adenine-specific) activity"/>
    <property type="evidence" value="ECO:0007669"/>
    <property type="project" value="UniProtKB-EC"/>
</dbReference>
<proteinExistence type="inferred from homology"/>
<sequence>MAPIFQSIISEQRPRPTVYVEPYAGGAGAALSLLFNEVVDHVVLNDLNRGIAQFWRSVFHDTEEFVDLVLATKPTVEEWFRQREVYQDPDSRGIGLAFATFFLNRTNRSGIFDAGPIGGMDQSGRWKIDARYNPTGLAKRLIKVGSYRHRVEVREEEGVQVVEKFTERSLDTFSYIDPPYLGQGDRLYLNTLSWEDHVRLAKALTRNPAYWLLTYDKDDRVHEELYPDNPCALFGISHTAGPQHVGSEYLISSQGLYISGFKGVGERSAFWLEGREPTRSH</sequence>
<dbReference type="GO" id="GO:1904047">
    <property type="term" value="F:S-adenosyl-L-methionine binding"/>
    <property type="evidence" value="ECO:0007669"/>
    <property type="project" value="TreeGrafter"/>
</dbReference>
<keyword evidence="8" id="KW-1185">Reference proteome</keyword>
<accession>A0A841E6Q1</accession>
<evidence type="ECO:0000256" key="2">
    <source>
        <dbReference type="ARBA" id="ARBA00011900"/>
    </source>
</evidence>
<dbReference type="GO" id="GO:0032259">
    <property type="term" value="P:methylation"/>
    <property type="evidence" value="ECO:0007669"/>
    <property type="project" value="UniProtKB-KW"/>
</dbReference>
<dbReference type="Gene3D" id="1.10.1020.10">
    <property type="entry name" value="Adenine-specific Methyltransferase, Domain 2"/>
    <property type="match status" value="1"/>
</dbReference>
<name>A0A841E6Q1_9ACTN</name>
<evidence type="ECO:0000256" key="6">
    <source>
        <dbReference type="ARBA" id="ARBA00047942"/>
    </source>
</evidence>
<evidence type="ECO:0000256" key="1">
    <source>
        <dbReference type="ARBA" id="ARBA00006594"/>
    </source>
</evidence>
<organism evidence="7 8">
    <name type="scientific">Streptomonospora salina</name>
    <dbReference type="NCBI Taxonomy" id="104205"/>
    <lineage>
        <taxon>Bacteria</taxon>
        <taxon>Bacillati</taxon>
        <taxon>Actinomycetota</taxon>
        <taxon>Actinomycetes</taxon>
        <taxon>Streptosporangiales</taxon>
        <taxon>Nocardiopsidaceae</taxon>
        <taxon>Streptomonospora</taxon>
    </lineage>
</organism>
<dbReference type="AlphaFoldDB" id="A0A841E6Q1"/>
<dbReference type="GO" id="GO:0043565">
    <property type="term" value="F:sequence-specific DNA binding"/>
    <property type="evidence" value="ECO:0007669"/>
    <property type="project" value="TreeGrafter"/>
</dbReference>
<evidence type="ECO:0000256" key="5">
    <source>
        <dbReference type="ARBA" id="ARBA00022691"/>
    </source>
</evidence>
<comment type="similarity">
    <text evidence="1">Belongs to the N(4)/N(6)-methyltransferase family.</text>
</comment>
<dbReference type="Gene3D" id="3.40.50.150">
    <property type="entry name" value="Vaccinia Virus protein VP39"/>
    <property type="match status" value="1"/>
</dbReference>
<comment type="caution">
    <text evidence="7">The sequence shown here is derived from an EMBL/GenBank/DDBJ whole genome shotgun (WGS) entry which is preliminary data.</text>
</comment>
<keyword evidence="4 7" id="KW-0808">Transferase</keyword>
<dbReference type="SUPFAM" id="SSF53335">
    <property type="entry name" value="S-adenosyl-L-methionine-dependent methyltransferases"/>
    <property type="match status" value="1"/>
</dbReference>
<dbReference type="InterPro" id="IPR012327">
    <property type="entry name" value="MeTrfase_D12"/>
</dbReference>
<comment type="catalytic activity">
    <reaction evidence="6">
        <text>a 2'-deoxyadenosine in DNA + S-adenosyl-L-methionine = an N(6)-methyl-2'-deoxyadenosine in DNA + S-adenosyl-L-homocysteine + H(+)</text>
        <dbReference type="Rhea" id="RHEA:15197"/>
        <dbReference type="Rhea" id="RHEA-COMP:12418"/>
        <dbReference type="Rhea" id="RHEA-COMP:12419"/>
        <dbReference type="ChEBI" id="CHEBI:15378"/>
        <dbReference type="ChEBI" id="CHEBI:57856"/>
        <dbReference type="ChEBI" id="CHEBI:59789"/>
        <dbReference type="ChEBI" id="CHEBI:90615"/>
        <dbReference type="ChEBI" id="CHEBI:90616"/>
        <dbReference type="EC" id="2.1.1.72"/>
    </reaction>
</comment>
<evidence type="ECO:0000313" key="8">
    <source>
        <dbReference type="Proteomes" id="UP000578077"/>
    </source>
</evidence>
<dbReference type="InterPro" id="IPR023095">
    <property type="entry name" value="Ade_MeTrfase_dom_2"/>
</dbReference>
<protein>
    <recommendedName>
        <fullName evidence="2">site-specific DNA-methyltransferase (adenine-specific)</fullName>
        <ecNumber evidence="2">2.1.1.72</ecNumber>
    </recommendedName>
</protein>
<gene>
    <name evidence="7" type="ORF">HNR25_002253</name>
</gene>
<dbReference type="GO" id="GO:0006298">
    <property type="term" value="P:mismatch repair"/>
    <property type="evidence" value="ECO:0007669"/>
    <property type="project" value="TreeGrafter"/>
</dbReference>
<dbReference type="GO" id="GO:0009307">
    <property type="term" value="P:DNA restriction-modification system"/>
    <property type="evidence" value="ECO:0007669"/>
    <property type="project" value="InterPro"/>
</dbReference>
<dbReference type="PANTHER" id="PTHR30481:SF2">
    <property type="entry name" value="SITE-SPECIFIC DNA-METHYLTRANSFERASE (ADENINE-SPECIFIC)"/>
    <property type="match status" value="1"/>
</dbReference>
<keyword evidence="3 7" id="KW-0489">Methyltransferase</keyword>
<dbReference type="InterPro" id="IPR029063">
    <property type="entry name" value="SAM-dependent_MTases_sf"/>
</dbReference>
<evidence type="ECO:0000256" key="3">
    <source>
        <dbReference type="ARBA" id="ARBA00022603"/>
    </source>
</evidence>
<dbReference type="PANTHER" id="PTHR30481">
    <property type="entry name" value="DNA ADENINE METHYLASE"/>
    <property type="match status" value="1"/>
</dbReference>
<evidence type="ECO:0000313" key="7">
    <source>
        <dbReference type="EMBL" id="MBB5998502.1"/>
    </source>
</evidence>
<keyword evidence="5" id="KW-0949">S-adenosyl-L-methionine</keyword>
<dbReference type="Pfam" id="PF02086">
    <property type="entry name" value="MethyltransfD12"/>
    <property type="match status" value="1"/>
</dbReference>
<dbReference type="EMBL" id="JACHLY010000001">
    <property type="protein sequence ID" value="MBB5998502.1"/>
    <property type="molecule type" value="Genomic_DNA"/>
</dbReference>